<dbReference type="AlphaFoldDB" id="A0A420J7S1"/>
<name>A0A420J7S1_9PEZI</name>
<proteinExistence type="predicted"/>
<evidence type="ECO:0000256" key="1">
    <source>
        <dbReference type="SAM" id="SignalP"/>
    </source>
</evidence>
<dbReference type="EMBL" id="MCBR01001051">
    <property type="protein sequence ID" value="RKF82818.1"/>
    <property type="molecule type" value="Genomic_DNA"/>
</dbReference>
<protein>
    <submittedName>
        <fullName evidence="2">Uncharacterized protein</fullName>
    </submittedName>
</protein>
<keyword evidence="1" id="KW-0732">Signal</keyword>
<comment type="caution">
    <text evidence="2">The sequence shown here is derived from an EMBL/GenBank/DDBJ whole genome shotgun (WGS) entry which is preliminary data.</text>
</comment>
<dbReference type="Proteomes" id="UP000285405">
    <property type="component" value="Unassembled WGS sequence"/>
</dbReference>
<accession>A0A420J7S1</accession>
<feature type="chain" id="PRO_5019355352" evidence="1">
    <location>
        <begin position="22"/>
        <end position="43"/>
    </location>
</feature>
<organism evidence="2 3">
    <name type="scientific">Golovinomyces cichoracearum</name>
    <dbReference type="NCBI Taxonomy" id="62708"/>
    <lineage>
        <taxon>Eukaryota</taxon>
        <taxon>Fungi</taxon>
        <taxon>Dikarya</taxon>
        <taxon>Ascomycota</taxon>
        <taxon>Pezizomycotina</taxon>
        <taxon>Leotiomycetes</taxon>
        <taxon>Erysiphales</taxon>
        <taxon>Erysiphaceae</taxon>
        <taxon>Golovinomyces</taxon>
    </lineage>
</organism>
<reference evidence="2 3" key="1">
    <citation type="journal article" date="2018" name="BMC Genomics">
        <title>Comparative genome analyses reveal sequence features reflecting distinct modes of host-adaptation between dicot and monocot powdery mildew.</title>
        <authorList>
            <person name="Wu Y."/>
            <person name="Ma X."/>
            <person name="Pan Z."/>
            <person name="Kale S.D."/>
            <person name="Song Y."/>
            <person name="King H."/>
            <person name="Zhang Q."/>
            <person name="Presley C."/>
            <person name="Deng X."/>
            <person name="Wei C.I."/>
            <person name="Xiao S."/>
        </authorList>
    </citation>
    <scope>NUCLEOTIDE SEQUENCE [LARGE SCALE GENOMIC DNA]</scope>
    <source>
        <strain evidence="2">UCSC1</strain>
    </source>
</reference>
<evidence type="ECO:0000313" key="2">
    <source>
        <dbReference type="EMBL" id="RKF82818.1"/>
    </source>
</evidence>
<sequence length="43" mass="5003">MSLPELHLLLFTLLLVSSVLQSFQKLLAWVQLQSLRIDLFNFS</sequence>
<evidence type="ECO:0000313" key="3">
    <source>
        <dbReference type="Proteomes" id="UP000285405"/>
    </source>
</evidence>
<gene>
    <name evidence="2" type="ORF">GcC1_c11240o21</name>
</gene>
<feature type="signal peptide" evidence="1">
    <location>
        <begin position="1"/>
        <end position="21"/>
    </location>
</feature>